<evidence type="ECO:0000259" key="2">
    <source>
        <dbReference type="Pfam" id="PF18962"/>
    </source>
</evidence>
<dbReference type="InterPro" id="IPR011047">
    <property type="entry name" value="Quinoprotein_ADH-like_sf"/>
</dbReference>
<protein>
    <submittedName>
        <fullName evidence="3">T9SS type A sorting domain-containing protein</fullName>
    </submittedName>
</protein>
<evidence type="ECO:0000313" key="4">
    <source>
        <dbReference type="Proteomes" id="UP000515237"/>
    </source>
</evidence>
<proteinExistence type="predicted"/>
<gene>
    <name evidence="3" type="ORF">HUW51_05110</name>
</gene>
<feature type="domain" description="Secretion system C-terminal sorting" evidence="2">
    <location>
        <begin position="1398"/>
        <end position="1474"/>
    </location>
</feature>
<name>A0A7G7G4Q5_9BACT</name>
<dbReference type="RefSeq" id="WP_185272920.1">
    <property type="nucleotide sequence ID" value="NZ_CP055156.1"/>
</dbReference>
<accession>A0A7G7G4Q5</accession>
<keyword evidence="4" id="KW-1185">Reference proteome</keyword>
<feature type="compositionally biased region" description="Polar residues" evidence="1">
    <location>
        <begin position="215"/>
        <end position="230"/>
    </location>
</feature>
<evidence type="ECO:0000256" key="1">
    <source>
        <dbReference type="SAM" id="MobiDB-lite"/>
    </source>
</evidence>
<dbReference type="SUPFAM" id="SSF50998">
    <property type="entry name" value="Quinoprotein alcohol dehydrogenase-like"/>
    <property type="match status" value="1"/>
</dbReference>
<reference evidence="3 4" key="1">
    <citation type="journal article" date="2018" name="Int. J. Syst. Evol. Microbiol.">
        <title>Adhaeribacter swui sp. nov., isolated from wet mud.</title>
        <authorList>
            <person name="Kim D.U."/>
            <person name="Kim K.W."/>
            <person name="Kang M.S."/>
            <person name="Kim J.Y."/>
            <person name="Jang J.H."/>
            <person name="Kim M.K."/>
        </authorList>
    </citation>
    <scope>NUCLEOTIDE SEQUENCE [LARGE SCALE GENOMIC DNA]</scope>
    <source>
        <strain evidence="3 4">KCTC 52873</strain>
    </source>
</reference>
<dbReference type="Gene3D" id="2.60.40.4070">
    <property type="match status" value="1"/>
</dbReference>
<dbReference type="InterPro" id="IPR026444">
    <property type="entry name" value="Secre_tail"/>
</dbReference>
<feature type="region of interest" description="Disordered" evidence="1">
    <location>
        <begin position="252"/>
        <end position="290"/>
    </location>
</feature>
<dbReference type="Pfam" id="PF18962">
    <property type="entry name" value="Por_Secre_tail"/>
    <property type="match status" value="1"/>
</dbReference>
<sequence>MAQNILWDKTYGGNKSEFFSVLQPTHDGGYIVGGTSDSGVTGDKSHKSRGGDDYWVIKLNADGSKVWDKTFGGNSYDYLHSIQQTQDSGYILSGFSNSGLSGDKSEPNKGGTDYWVIKITADGTKEWDKTIGSWHDDGGLIQVRQTQDGGYIVGGSSYSGIGGDKTENSRGDRDYWIVKLNSNGVKQWDKTYGGKSEEYLNSLELTTDGGLILSGHSTSGRSGNKTQSGKGQDDYWIIKTDGNGSIMWDKTIGGSGSERGKSIVQQTPDGGYILGASSNSDKSGDKSENNRGCDGIGNCSFDYWVLKLNADGSKAWDKTYGGNAEDNFETLQQTPSGDFILGGWSSSNSNGDKTEQVIGATDFWVIKLKPDGSKVWDKTIGSNGGDELHSIGQTPDGNFILGGSSWSNKGGDKSHDNHGCSASNCFADFWVVKMDNSGRNLGQIITFLTIPYKTLGDVPFTLSAKSSSGLPVSFRVISGPATLKGNTITLTGTGTVQVKASAPGNKTYLPAQVTQSFEVEEASPVKKVWDKTLGGKQDERLYTAYQTPDGGFILGGNSGSGKSGNKSDTKPGAWIVKLRADGTKVWDKVITGGSLAVLQPTPDGGYILGGSTEYNNNNFSSPDYWLVKLKADGNKEWEKALGGYDWDELTALQQTQDGGYILGGSSYSGKGLDKSEVNRGGSGEEGEPVSDYWVVKVNATGTKEWDKTLGGDYYDNLTSLQQTSDGGYIVGGSSMSGLSSDKSEWNKSYGSDYWIVKLRPNGSKEWDKTIGGNNEDYLAVVQQTPDGGYILAGSSSSGVGGDKSEPINGDPDEAYNDFWVVKLGPKRNKEWDKTLGGAQEDHLNTLLQIPDGSFILGGSSSSVKGGDKSQVDRGGGDIWLIKITAHGTTIWDKTLGGDEGDGLTDLQSTPEGGYILGGNSTSNRSGDKSGNRIGENDFWIIKLKEEPPLQASWNMRYGGSGKDNLTTAIKTSDGRYLSGGYTTSGVSGDKNQTSQGKNDYWIVKSDQNGKKLWDQSYGGSQDDYLNSIVQTADGGYLLAGSSASSRSGDKSQESRGDQDYWVVKVNASGTKLWDKRYGGTGTDELTQVLVLPSGSFILAGTSNSPASGDISQNSYGGKDYWVLKISRSGKKIWDTRLGGAQDETLEGIVFNSDGGFLVGGTSASGISGTKTQMSQGSSDFWVVRLTGEGEQVWDQRYGGSGEDQLMALGSTNTSTGNFFLAGTSTSGKSGDKSQSSQDGKDYWLIKINPTGKKIWDKRYGGSADEELRTISMTPEGGYLLGGSSSSGVSGDKSQVSQGGKDYWLVKTTATGVKEWDQRFGGSGNEELRSMLLTKEGNYVLAGRSDSGVSGDRTQPSQGSTDYWLVKVAPTTSSIIAVREESAIEEPVAPTELVQFTAFPNPFQNQVTVSFTLPETQSATLTVYDSQGYPVTTLFQAEAQANQTYQLEWQANKQEAGLYFLQLQTQAGQHTQKLLLQK</sequence>
<dbReference type="NCBIfam" id="TIGR04183">
    <property type="entry name" value="Por_Secre_tail"/>
    <property type="match status" value="1"/>
</dbReference>
<feature type="region of interest" description="Disordered" evidence="1">
    <location>
        <begin position="214"/>
        <end position="234"/>
    </location>
</feature>
<evidence type="ECO:0000313" key="3">
    <source>
        <dbReference type="EMBL" id="QNF32139.1"/>
    </source>
</evidence>
<dbReference type="Proteomes" id="UP000515237">
    <property type="component" value="Chromosome"/>
</dbReference>
<dbReference type="EMBL" id="CP055156">
    <property type="protein sequence ID" value="QNF32139.1"/>
    <property type="molecule type" value="Genomic_DNA"/>
</dbReference>
<dbReference type="KEGG" id="aswu:HUW51_05110"/>
<dbReference type="PANTHER" id="PTHR42754:SF1">
    <property type="entry name" value="LIPOPROTEIN"/>
    <property type="match status" value="1"/>
</dbReference>
<dbReference type="PANTHER" id="PTHR42754">
    <property type="entry name" value="ENDOGLUCANASE"/>
    <property type="match status" value="1"/>
</dbReference>
<organism evidence="3 4">
    <name type="scientific">Adhaeribacter swui</name>
    <dbReference type="NCBI Taxonomy" id="2086471"/>
    <lineage>
        <taxon>Bacteria</taxon>
        <taxon>Pseudomonadati</taxon>
        <taxon>Bacteroidota</taxon>
        <taxon>Cytophagia</taxon>
        <taxon>Cytophagales</taxon>
        <taxon>Hymenobacteraceae</taxon>
        <taxon>Adhaeribacter</taxon>
    </lineage>
</organism>